<dbReference type="RefSeq" id="WP_100713898.1">
    <property type="nucleotide sequence ID" value="NZ_NPDY01000008.1"/>
</dbReference>
<dbReference type="UniPathway" id="UPA00098">
    <property type="reaction ID" value="UER00360"/>
</dbReference>
<dbReference type="NCBIfam" id="TIGR00407">
    <property type="entry name" value="proA"/>
    <property type="match status" value="1"/>
</dbReference>
<dbReference type="InterPro" id="IPR012134">
    <property type="entry name" value="Glu-5-SA_DH"/>
</dbReference>
<gene>
    <name evidence="7" type="primary">proA</name>
    <name evidence="9" type="ORF">CH360_10030</name>
    <name evidence="10" type="ORF">CH373_08885</name>
</gene>
<evidence type="ECO:0000313" key="11">
    <source>
        <dbReference type="Proteomes" id="UP000231962"/>
    </source>
</evidence>
<comment type="caution">
    <text evidence="10">The sequence shown here is derived from an EMBL/GenBank/DDBJ whole genome shotgun (WGS) entry which is preliminary data.</text>
</comment>
<comment type="pathway">
    <text evidence="1 7">Amino-acid biosynthesis; L-proline biosynthesis; L-glutamate 5-semialdehyde from L-glutamate: step 2/2.</text>
</comment>
<evidence type="ECO:0000313" key="10">
    <source>
        <dbReference type="EMBL" id="PJZ73602.1"/>
    </source>
</evidence>
<accession>A0A2M9ZNF0</accession>
<dbReference type="EMBL" id="NPDY01000008">
    <property type="protein sequence ID" value="PJZ69615.1"/>
    <property type="molecule type" value="Genomic_DNA"/>
</dbReference>
<dbReference type="GO" id="GO:0005737">
    <property type="term" value="C:cytoplasm"/>
    <property type="evidence" value="ECO:0007669"/>
    <property type="project" value="UniProtKB-SubCell"/>
</dbReference>
<dbReference type="Proteomes" id="UP000231962">
    <property type="component" value="Unassembled WGS sequence"/>
</dbReference>
<dbReference type="GO" id="GO:0050661">
    <property type="term" value="F:NADP binding"/>
    <property type="evidence" value="ECO:0007669"/>
    <property type="project" value="InterPro"/>
</dbReference>
<evidence type="ECO:0000256" key="5">
    <source>
        <dbReference type="ARBA" id="ARBA00023002"/>
    </source>
</evidence>
<dbReference type="GO" id="GO:0004350">
    <property type="term" value="F:glutamate-5-semialdehyde dehydrogenase activity"/>
    <property type="evidence" value="ECO:0007669"/>
    <property type="project" value="UniProtKB-UniRule"/>
</dbReference>
<evidence type="ECO:0000313" key="9">
    <source>
        <dbReference type="EMBL" id="PJZ69615.1"/>
    </source>
</evidence>
<name>A0A2M9ZNF0_9LEPT</name>
<evidence type="ECO:0000256" key="7">
    <source>
        <dbReference type="HAMAP-Rule" id="MF_00412"/>
    </source>
</evidence>
<dbReference type="EC" id="1.2.1.41" evidence="7"/>
<feature type="domain" description="Aldehyde dehydrogenase" evidence="8">
    <location>
        <begin position="6"/>
        <end position="275"/>
    </location>
</feature>
<dbReference type="HAMAP" id="MF_00412">
    <property type="entry name" value="ProA"/>
    <property type="match status" value="1"/>
</dbReference>
<keyword evidence="2 7" id="KW-0028">Amino-acid biosynthesis</keyword>
<dbReference type="InterPro" id="IPR000965">
    <property type="entry name" value="GPR_dom"/>
</dbReference>
<dbReference type="InterPro" id="IPR016161">
    <property type="entry name" value="Ald_DH/histidinol_DH"/>
</dbReference>
<keyword evidence="5 7" id="KW-0560">Oxidoreductase</keyword>
<reference evidence="11 12" key="1">
    <citation type="submission" date="2017-07" db="EMBL/GenBank/DDBJ databases">
        <title>Leptospira spp. isolated from tropical soils.</title>
        <authorList>
            <person name="Thibeaux R."/>
            <person name="Iraola G."/>
            <person name="Ferres I."/>
            <person name="Bierque E."/>
            <person name="Girault D."/>
            <person name="Soupe-Gilbert M.-E."/>
            <person name="Picardeau M."/>
            <person name="Goarant C."/>
        </authorList>
    </citation>
    <scope>NUCLEOTIDE SEQUENCE [LARGE SCALE GENOMIC DNA]</scope>
    <source>
        <strain evidence="10 12">FH1-B-B1</strain>
        <strain evidence="9 11">FH1-B-C1</strain>
    </source>
</reference>
<proteinExistence type="inferred from homology"/>
<dbReference type="InterPro" id="IPR016162">
    <property type="entry name" value="Ald_DH_N"/>
</dbReference>
<sequence>MIQRSTIDESYVKELCQKAKIASREIRKLNTNTKNSILDSLAKSLLSKQSEILAENAKDLQFGKEKGLSGAMLDRLTLDPKRIEKLVEAVREIRALPDPVGEVIRGLTLPNGIRLNTKRVPLGVVMVIYESRPNVTIDVGALSFKSGNACILRGGSEAYHSNMILSNLFRDCLKFAGISPDALVFVEKTDREFMVPFLQQSEFVDLVVPRGGEGLIRFVSEHSKIPVVKHDKGVCNLFIDKSADPKKALDIAINSKVQRPGVCNAVENLILHSEYPKSKELLEGLAQKGVELLLDPAALALFPKGKPAQESDYLEEFLDLRLSVKTVPSIHEAILFIEKVSSGHTEAIVTEDIAMSNLFRDSLDSAALFVNISTRFHDGGEFGLGAEVGISTGKLHVRGPMGLVHLTTSTTYAEGEGQIRG</sequence>
<keyword evidence="3 7" id="KW-0641">Proline biosynthesis</keyword>
<keyword evidence="11" id="KW-1185">Reference proteome</keyword>
<dbReference type="PANTHER" id="PTHR11063:SF8">
    <property type="entry name" value="DELTA-1-PYRROLINE-5-CARBOXYLATE SYNTHASE"/>
    <property type="match status" value="1"/>
</dbReference>
<dbReference type="GO" id="GO:0055129">
    <property type="term" value="P:L-proline biosynthetic process"/>
    <property type="evidence" value="ECO:0007669"/>
    <property type="project" value="UniProtKB-UniRule"/>
</dbReference>
<evidence type="ECO:0000256" key="1">
    <source>
        <dbReference type="ARBA" id="ARBA00004985"/>
    </source>
</evidence>
<dbReference type="InterPro" id="IPR016163">
    <property type="entry name" value="Ald_DH_C"/>
</dbReference>
<organism evidence="10 12">
    <name type="scientific">Leptospira perolatii</name>
    <dbReference type="NCBI Taxonomy" id="2023191"/>
    <lineage>
        <taxon>Bacteria</taxon>
        <taxon>Pseudomonadati</taxon>
        <taxon>Spirochaetota</taxon>
        <taxon>Spirochaetia</taxon>
        <taxon>Leptospirales</taxon>
        <taxon>Leptospiraceae</taxon>
        <taxon>Leptospira</taxon>
    </lineage>
</organism>
<comment type="catalytic activity">
    <reaction evidence="6 7">
        <text>L-glutamate 5-semialdehyde + phosphate + NADP(+) = L-glutamyl 5-phosphate + NADPH + H(+)</text>
        <dbReference type="Rhea" id="RHEA:19541"/>
        <dbReference type="ChEBI" id="CHEBI:15378"/>
        <dbReference type="ChEBI" id="CHEBI:43474"/>
        <dbReference type="ChEBI" id="CHEBI:57783"/>
        <dbReference type="ChEBI" id="CHEBI:58066"/>
        <dbReference type="ChEBI" id="CHEBI:58274"/>
        <dbReference type="ChEBI" id="CHEBI:58349"/>
        <dbReference type="EC" id="1.2.1.41"/>
    </reaction>
</comment>
<dbReference type="Gene3D" id="3.40.309.10">
    <property type="entry name" value="Aldehyde Dehydrogenase, Chain A, domain 2"/>
    <property type="match status" value="1"/>
</dbReference>
<evidence type="ECO:0000313" key="12">
    <source>
        <dbReference type="Proteomes" id="UP000231990"/>
    </source>
</evidence>
<keyword evidence="7" id="KW-0963">Cytoplasm</keyword>
<comment type="subcellular location">
    <subcellularLocation>
        <location evidence="7">Cytoplasm</location>
    </subcellularLocation>
</comment>
<dbReference type="Gene3D" id="3.40.605.10">
    <property type="entry name" value="Aldehyde Dehydrogenase, Chain A, domain 1"/>
    <property type="match status" value="1"/>
</dbReference>
<evidence type="ECO:0000259" key="8">
    <source>
        <dbReference type="Pfam" id="PF00171"/>
    </source>
</evidence>
<evidence type="ECO:0000256" key="2">
    <source>
        <dbReference type="ARBA" id="ARBA00022605"/>
    </source>
</evidence>
<keyword evidence="4 7" id="KW-0521">NADP</keyword>
<dbReference type="EMBL" id="NPDZ01000004">
    <property type="protein sequence ID" value="PJZ73602.1"/>
    <property type="molecule type" value="Genomic_DNA"/>
</dbReference>
<dbReference type="OrthoDB" id="9809970at2"/>
<dbReference type="Proteomes" id="UP000231990">
    <property type="component" value="Unassembled WGS sequence"/>
</dbReference>
<dbReference type="SUPFAM" id="SSF53720">
    <property type="entry name" value="ALDH-like"/>
    <property type="match status" value="1"/>
</dbReference>
<dbReference type="PANTHER" id="PTHR11063">
    <property type="entry name" value="GLUTAMATE SEMIALDEHYDE DEHYDROGENASE"/>
    <property type="match status" value="1"/>
</dbReference>
<dbReference type="PIRSF" id="PIRSF000151">
    <property type="entry name" value="GPR"/>
    <property type="match status" value="1"/>
</dbReference>
<evidence type="ECO:0000256" key="6">
    <source>
        <dbReference type="ARBA" id="ARBA00049024"/>
    </source>
</evidence>
<dbReference type="InterPro" id="IPR015590">
    <property type="entry name" value="Aldehyde_DH_dom"/>
</dbReference>
<dbReference type="CDD" id="cd07079">
    <property type="entry name" value="ALDH_F18-19_ProA-GPR"/>
    <property type="match status" value="1"/>
</dbReference>
<evidence type="ECO:0000256" key="3">
    <source>
        <dbReference type="ARBA" id="ARBA00022650"/>
    </source>
</evidence>
<dbReference type="Pfam" id="PF00171">
    <property type="entry name" value="Aldedh"/>
    <property type="match status" value="1"/>
</dbReference>
<dbReference type="AlphaFoldDB" id="A0A2M9ZNF0"/>
<evidence type="ECO:0000256" key="4">
    <source>
        <dbReference type="ARBA" id="ARBA00022857"/>
    </source>
</evidence>
<comment type="similarity">
    <text evidence="7">Belongs to the gamma-glutamyl phosphate reductase family.</text>
</comment>
<protein>
    <recommendedName>
        <fullName evidence="7">Gamma-glutamyl phosphate reductase</fullName>
        <shortName evidence="7">GPR</shortName>
        <ecNumber evidence="7">1.2.1.41</ecNumber>
    </recommendedName>
    <alternativeName>
        <fullName evidence="7">Glutamate-5-semialdehyde dehydrogenase</fullName>
    </alternativeName>
    <alternativeName>
        <fullName evidence="7">Glutamyl-gamma-semialdehyde dehydrogenase</fullName>
        <shortName evidence="7">GSA dehydrogenase</shortName>
    </alternativeName>
</protein>
<dbReference type="NCBIfam" id="NF001221">
    <property type="entry name" value="PRK00197.1"/>
    <property type="match status" value="1"/>
</dbReference>
<comment type="function">
    <text evidence="7">Catalyzes the NADPH-dependent reduction of L-glutamate 5-phosphate into L-glutamate 5-semialdehyde and phosphate. The product spontaneously undergoes cyclization to form 1-pyrroline-5-carboxylate.</text>
</comment>